<feature type="repeat" description="PPR" evidence="3">
    <location>
        <begin position="932"/>
        <end position="966"/>
    </location>
</feature>
<evidence type="ECO:0000256" key="3">
    <source>
        <dbReference type="PROSITE-ProRule" id="PRU00708"/>
    </source>
</evidence>
<feature type="region of interest" description="Disordered" evidence="4">
    <location>
        <begin position="1073"/>
        <end position="1092"/>
    </location>
</feature>
<evidence type="ECO:0000256" key="1">
    <source>
        <dbReference type="ARBA" id="ARBA00007626"/>
    </source>
</evidence>
<sequence>MVKKGVDGKPQTDGKMVPKEANTVGRQRIWSIGRRRKDDFVFRRKLKSGFQTLSFVGVKPRLARGAIGRKFTIKWPSEEAYEKKVTGGAGEEERSRSTNGALPENLKTKCPKATMYTEAEPSGAGLALAEFNFGRAATPLGLAAGLGSGKVEFRSSRHMRRSSEVLANRTGYQSSEILAEPPPDQPSSTLPLISIDILLGVGVVDIGYAIFTVCATVLFLCCRSERSLQVRSLENTLNSSSKINNIICSVPIVLYLSELKIEAKRFIFRAEAKVAGLDPNLVTFTTVVDALCREGRIDEACNLVRKMEDNGMVLDVVLYTCLIDGYMKRGEIMEGLRKHKFMMETGINPDAVSYTSIIDGLCKEGSVEKVIGFLTEMENHDIQPNLVTYTTIIRGFCLRNKLEEALCLLRKAEELSFVADEFLYSIMIDGFCRRGDLDGAFNMLEEMEKKEIKVGSVTYNTLINSLCKIGQINKANEISNGFVNDNFTYSILLHGYLKETNVGGILEVKRRLDESGVICDIVTCNVLIKSFFMVGMVEDACKLFNELPSMGLVPNSITYSTVIDGYFKEGLVEKALMLFNEYQRNSTFTSSSIHDYMIKGLCRHGMTKAAIKVFEDLVEKSVFPDATTCRMLIQTIFSEGNGDSLWRFVHRVENIDPELLSLICNDVVLFLCKKGCFPIALNVYMLLRMKYLPVKSKSYDMLLEGLSRIGDEHTAEIIMGEFIKQYGTFASDRSNAIFLYLCKKSVDKAIPFLKFKSRRILATTIESLKKKGRIEDAYKFLLQSEENGVSLDLFVYSIVVDGLCKSGYLEKALDLCAIMKKKGVHPNIVIYNSVINGLCQQGCLTEAFRVFDSLEKLIIPPTIVTYSTLIGALSRQGFLDDASKLLKRMINKGVIPNTYVYNKLINGYCSFGLVDKAMELLSDLEKSCLNPDAFTIASIMSGYCQQGDVESGLSFFIQCKSRGQFPDFLGFMSLIKGFFAKGRQEEARGMLREMLKSEEITKLINAAGNELHLESLQNLLSVACEQGKIEEVIPILNEISCMFFSSTRFNGHRMFTKLNKLHDSDMLDMKAEKTEGTRIHHPESNRESRPEHELSLKFNIDKDKEAHEYQIVKPQGYDFATYYSTISFLCGRGDLQKANIAIRAMLQDKKKVLSQPLGTL</sequence>
<accession>A0A8J5LAN7</accession>
<dbReference type="Gene3D" id="1.25.40.10">
    <property type="entry name" value="Tetratricopeptide repeat domain"/>
    <property type="match status" value="6"/>
</dbReference>
<dbReference type="Proteomes" id="UP000734854">
    <property type="component" value="Unassembled WGS sequence"/>
</dbReference>
<evidence type="ECO:0000313" key="5">
    <source>
        <dbReference type="EMBL" id="KAG6511451.1"/>
    </source>
</evidence>
<dbReference type="Pfam" id="PF13041">
    <property type="entry name" value="PPR_2"/>
    <property type="match status" value="6"/>
</dbReference>
<feature type="repeat" description="PPR" evidence="3">
    <location>
        <begin position="862"/>
        <end position="896"/>
    </location>
</feature>
<dbReference type="InterPro" id="IPR011990">
    <property type="entry name" value="TPR-like_helical_dom_sf"/>
</dbReference>
<evidence type="ECO:0000256" key="4">
    <source>
        <dbReference type="SAM" id="MobiDB-lite"/>
    </source>
</evidence>
<dbReference type="AlphaFoldDB" id="A0A8J5LAN7"/>
<feature type="repeat" description="PPR" evidence="3">
    <location>
        <begin position="792"/>
        <end position="826"/>
    </location>
</feature>
<organism evidence="5 6">
    <name type="scientific">Zingiber officinale</name>
    <name type="common">Ginger</name>
    <name type="synonym">Amomum zingiber</name>
    <dbReference type="NCBI Taxonomy" id="94328"/>
    <lineage>
        <taxon>Eukaryota</taxon>
        <taxon>Viridiplantae</taxon>
        <taxon>Streptophyta</taxon>
        <taxon>Embryophyta</taxon>
        <taxon>Tracheophyta</taxon>
        <taxon>Spermatophyta</taxon>
        <taxon>Magnoliopsida</taxon>
        <taxon>Liliopsida</taxon>
        <taxon>Zingiberales</taxon>
        <taxon>Zingiberaceae</taxon>
        <taxon>Zingiber</taxon>
    </lineage>
</organism>
<feature type="repeat" description="PPR" evidence="3">
    <location>
        <begin position="590"/>
        <end position="624"/>
    </location>
</feature>
<dbReference type="EMBL" id="JACMSC010000008">
    <property type="protein sequence ID" value="KAG6511451.1"/>
    <property type="molecule type" value="Genomic_DNA"/>
</dbReference>
<comment type="caution">
    <text evidence="5">The sequence shown here is derived from an EMBL/GenBank/DDBJ whole genome shotgun (WGS) entry which is preliminary data.</text>
</comment>
<protein>
    <recommendedName>
        <fullName evidence="7">Pentatricopeptide repeat-containing protein</fullName>
    </recommendedName>
</protein>
<reference evidence="5 6" key="1">
    <citation type="submission" date="2020-08" db="EMBL/GenBank/DDBJ databases">
        <title>Plant Genome Project.</title>
        <authorList>
            <person name="Zhang R.-G."/>
        </authorList>
    </citation>
    <scope>NUCLEOTIDE SEQUENCE [LARGE SCALE GENOMIC DNA]</scope>
    <source>
        <tissue evidence="5">Rhizome</tissue>
    </source>
</reference>
<feature type="repeat" description="PPR" evidence="3">
    <location>
        <begin position="280"/>
        <end position="314"/>
    </location>
</feature>
<feature type="repeat" description="PPR" evidence="3">
    <location>
        <begin position="897"/>
        <end position="931"/>
    </location>
</feature>
<feature type="region of interest" description="Disordered" evidence="4">
    <location>
        <begin position="83"/>
        <end position="106"/>
    </location>
</feature>
<feature type="repeat" description="PPR" evidence="3">
    <location>
        <begin position="827"/>
        <end position="861"/>
    </location>
</feature>
<feature type="compositionally biased region" description="Basic and acidic residues" evidence="4">
    <location>
        <begin position="83"/>
        <end position="96"/>
    </location>
</feature>
<dbReference type="InterPro" id="IPR002885">
    <property type="entry name" value="PPR_rpt"/>
</dbReference>
<gene>
    <name evidence="5" type="ORF">ZIOFF_029519</name>
</gene>
<dbReference type="Pfam" id="PF12854">
    <property type="entry name" value="PPR_1"/>
    <property type="match status" value="2"/>
</dbReference>
<feature type="repeat" description="PPR" evidence="3">
    <location>
        <begin position="520"/>
        <end position="554"/>
    </location>
</feature>
<feature type="repeat" description="PPR" evidence="3">
    <location>
        <begin position="555"/>
        <end position="589"/>
    </location>
</feature>
<feature type="repeat" description="PPR" evidence="3">
    <location>
        <begin position="420"/>
        <end position="454"/>
    </location>
</feature>
<proteinExistence type="inferred from homology"/>
<feature type="repeat" description="PPR" evidence="3">
    <location>
        <begin position="385"/>
        <end position="419"/>
    </location>
</feature>
<evidence type="ECO:0008006" key="7">
    <source>
        <dbReference type="Google" id="ProtNLM"/>
    </source>
</evidence>
<dbReference type="PROSITE" id="PS51375">
    <property type="entry name" value="PPR"/>
    <property type="match status" value="14"/>
</dbReference>
<keyword evidence="2" id="KW-0677">Repeat</keyword>
<evidence type="ECO:0000256" key="2">
    <source>
        <dbReference type="ARBA" id="ARBA00022737"/>
    </source>
</evidence>
<evidence type="ECO:0000313" key="6">
    <source>
        <dbReference type="Proteomes" id="UP000734854"/>
    </source>
</evidence>
<name>A0A8J5LAN7_ZINOF</name>
<dbReference type="Pfam" id="PF01535">
    <property type="entry name" value="PPR"/>
    <property type="match status" value="2"/>
</dbReference>
<comment type="similarity">
    <text evidence="1">Belongs to the PPR family. P subfamily.</text>
</comment>
<feature type="repeat" description="PPR" evidence="3">
    <location>
        <begin position="350"/>
        <end position="384"/>
    </location>
</feature>
<feature type="repeat" description="PPR" evidence="3">
    <location>
        <begin position="315"/>
        <end position="349"/>
    </location>
</feature>
<dbReference type="NCBIfam" id="TIGR00756">
    <property type="entry name" value="PPR"/>
    <property type="match status" value="13"/>
</dbReference>
<feature type="repeat" description="PPR" evidence="3">
    <location>
        <begin position="455"/>
        <end position="489"/>
    </location>
</feature>
<keyword evidence="6" id="KW-1185">Reference proteome</keyword>
<dbReference type="PANTHER" id="PTHR47941">
    <property type="entry name" value="PENTATRICOPEPTIDE REPEAT-CONTAINING PROTEIN 3, MITOCHONDRIAL"/>
    <property type="match status" value="1"/>
</dbReference>